<evidence type="ECO:0000313" key="4">
    <source>
        <dbReference type="Proteomes" id="UP001054945"/>
    </source>
</evidence>
<reference evidence="3 4" key="1">
    <citation type="submission" date="2021-06" db="EMBL/GenBank/DDBJ databases">
        <title>Caerostris extrusa draft genome.</title>
        <authorList>
            <person name="Kono N."/>
            <person name="Arakawa K."/>
        </authorList>
    </citation>
    <scope>NUCLEOTIDE SEQUENCE [LARGE SCALE GENOMIC DNA]</scope>
</reference>
<gene>
    <name evidence="3" type="primary">DOCK9</name>
    <name evidence="3" type="ORF">CEXT_201461</name>
</gene>
<comment type="similarity">
    <text evidence="1">Belongs to the DOCK family.</text>
</comment>
<dbReference type="GO" id="GO:0007264">
    <property type="term" value="P:small GTPase-mediated signal transduction"/>
    <property type="evidence" value="ECO:0007669"/>
    <property type="project" value="InterPro"/>
</dbReference>
<evidence type="ECO:0000313" key="3">
    <source>
        <dbReference type="EMBL" id="GIX75281.1"/>
    </source>
</evidence>
<name>A0AAV4MV97_CAEEX</name>
<comment type="caution">
    <text evidence="3">The sequence shown here is derived from an EMBL/GenBank/DDBJ whole genome shotgun (WGS) entry which is preliminary data.</text>
</comment>
<organism evidence="3 4">
    <name type="scientific">Caerostris extrusa</name>
    <name type="common">Bark spider</name>
    <name type="synonym">Caerostris bankana</name>
    <dbReference type="NCBI Taxonomy" id="172846"/>
    <lineage>
        <taxon>Eukaryota</taxon>
        <taxon>Metazoa</taxon>
        <taxon>Ecdysozoa</taxon>
        <taxon>Arthropoda</taxon>
        <taxon>Chelicerata</taxon>
        <taxon>Arachnida</taxon>
        <taxon>Araneae</taxon>
        <taxon>Araneomorphae</taxon>
        <taxon>Entelegynae</taxon>
        <taxon>Araneoidea</taxon>
        <taxon>Araneidae</taxon>
        <taxon>Caerostris</taxon>
    </lineage>
</organism>
<evidence type="ECO:0000259" key="2">
    <source>
        <dbReference type="PROSITE" id="PS51651"/>
    </source>
</evidence>
<evidence type="ECO:0000256" key="1">
    <source>
        <dbReference type="PROSITE-ProRule" id="PRU00984"/>
    </source>
</evidence>
<keyword evidence="4" id="KW-1185">Reference proteome</keyword>
<dbReference type="PANTHER" id="PTHR23317">
    <property type="entry name" value="DEDICATOR OF CYTOKINESIS DOCK"/>
    <property type="match status" value="1"/>
</dbReference>
<feature type="domain" description="DOCKER" evidence="2">
    <location>
        <begin position="1"/>
        <end position="103"/>
    </location>
</feature>
<dbReference type="InterPro" id="IPR027357">
    <property type="entry name" value="DOCKER_dom"/>
</dbReference>
<dbReference type="AlphaFoldDB" id="A0AAV4MV97"/>
<dbReference type="PROSITE" id="PS51651">
    <property type="entry name" value="DOCKER"/>
    <property type="match status" value="1"/>
</dbReference>
<accession>A0AAV4MV97</accession>
<dbReference type="InterPro" id="IPR026791">
    <property type="entry name" value="DOCK"/>
</dbReference>
<dbReference type="GO" id="GO:0005085">
    <property type="term" value="F:guanyl-nucleotide exchange factor activity"/>
    <property type="evidence" value="ECO:0007669"/>
    <property type="project" value="InterPro"/>
</dbReference>
<dbReference type="Proteomes" id="UP001054945">
    <property type="component" value="Unassembled WGS sequence"/>
</dbReference>
<proteinExistence type="inferred from homology"/>
<dbReference type="InterPro" id="IPR046770">
    <property type="entry name" value="DOCKER_Lobe_B"/>
</dbReference>
<dbReference type="PANTHER" id="PTHR23317:SF26">
    <property type="entry name" value="ZIZIMIN, ISOFORM K"/>
    <property type="match status" value="1"/>
</dbReference>
<protein>
    <submittedName>
        <fullName evidence="3">Dedicator of cytokinesis protein 9</fullName>
    </submittedName>
</protein>
<sequence length="103" mass="12378">MITDSNKVNPKDLESKYAYIQVTHVLPYFDEDELRLRPTEFERNNNLRRFMFETPFTVDSNKIRGLPEEQCKRRTILTTLYSFPYVKKRIPVFSKSVQVFKSH</sequence>
<dbReference type="Pfam" id="PF20422">
    <property type="entry name" value="DHR-2_Lobe_B"/>
    <property type="match status" value="1"/>
</dbReference>
<dbReference type="EMBL" id="BPLR01002577">
    <property type="protein sequence ID" value="GIX75281.1"/>
    <property type="molecule type" value="Genomic_DNA"/>
</dbReference>